<accession>A0ABV5T5M3</accession>
<proteinExistence type="predicted"/>
<dbReference type="InterPro" id="IPR002937">
    <property type="entry name" value="Amino_oxidase"/>
</dbReference>
<dbReference type="SUPFAM" id="SSF51905">
    <property type="entry name" value="FAD/NAD(P)-binding domain"/>
    <property type="match status" value="1"/>
</dbReference>
<name>A0ABV5T5M3_9ACTN</name>
<reference evidence="3 4" key="1">
    <citation type="submission" date="2024-09" db="EMBL/GenBank/DDBJ databases">
        <authorList>
            <person name="Sun Q."/>
            <person name="Mori K."/>
        </authorList>
    </citation>
    <scope>NUCLEOTIDE SEQUENCE [LARGE SCALE GENOMIC DNA]</scope>
    <source>
        <strain evidence="3 4">JCM 3028</strain>
    </source>
</reference>
<organism evidence="3 4">
    <name type="scientific">Streptosporangium vulgare</name>
    <dbReference type="NCBI Taxonomy" id="46190"/>
    <lineage>
        <taxon>Bacteria</taxon>
        <taxon>Bacillati</taxon>
        <taxon>Actinomycetota</taxon>
        <taxon>Actinomycetes</taxon>
        <taxon>Streptosporangiales</taxon>
        <taxon>Streptosporangiaceae</taxon>
        <taxon>Streptosporangium</taxon>
    </lineage>
</organism>
<feature type="domain" description="Amine oxidase" evidence="2">
    <location>
        <begin position="13"/>
        <end position="273"/>
    </location>
</feature>
<evidence type="ECO:0000313" key="4">
    <source>
        <dbReference type="Proteomes" id="UP001589610"/>
    </source>
</evidence>
<dbReference type="InterPro" id="IPR036188">
    <property type="entry name" value="FAD/NAD-bd_sf"/>
</dbReference>
<feature type="region of interest" description="Disordered" evidence="1">
    <location>
        <begin position="314"/>
        <end position="338"/>
    </location>
</feature>
<dbReference type="Pfam" id="PF01593">
    <property type="entry name" value="Amino_oxidase"/>
    <property type="match status" value="1"/>
</dbReference>
<feature type="compositionally biased region" description="Gly residues" evidence="1">
    <location>
        <begin position="319"/>
        <end position="338"/>
    </location>
</feature>
<dbReference type="PANTHER" id="PTHR42923">
    <property type="entry name" value="PROTOPORPHYRINOGEN OXIDASE"/>
    <property type="match status" value="1"/>
</dbReference>
<keyword evidence="4" id="KW-1185">Reference proteome</keyword>
<dbReference type="Proteomes" id="UP001589610">
    <property type="component" value="Unassembled WGS sequence"/>
</dbReference>
<sequence>MERRRIAVVGSGVAGLTAAYVLRRSGDVTVFEADDRIGGHAHTHDVPSGDGRTLAVDSGFIVHNERTYPHLVRLFAELGVRTQPSEMSMSVSCGGCGLEYAGGRKAPGLFARPSSLARPAYLRMLAEVPRFHRLAREALERGDDRTLGEFVAGFSPYFVAHFATPLVSAVWSCPPSVAGRYPARYLFAFLANHGMLGVSGSPRWRTVTGGSREYVERIAKSLTAVRTSAPVRALRRTGEGVEFHADGAVHRFDAAVVATHPDQALRLLADPTPDEREILGAFRYSRNPATLHTDPSVLPGARRARASWNYRMESCGESGESGGSGGSGQSGEGAAGAGGVRVTYDMNRLQRLDAPRPHLVTLGDEIPDEHVIARMVYEHPIYTPESVAAQERLPGLSGNVVAYAGAYHGWGFHEDGCRSGVRAAEALGARW</sequence>
<evidence type="ECO:0000259" key="2">
    <source>
        <dbReference type="Pfam" id="PF01593"/>
    </source>
</evidence>
<comment type="caution">
    <text evidence="3">The sequence shown here is derived from an EMBL/GenBank/DDBJ whole genome shotgun (WGS) entry which is preliminary data.</text>
</comment>
<evidence type="ECO:0000313" key="3">
    <source>
        <dbReference type="EMBL" id="MFB9674374.1"/>
    </source>
</evidence>
<evidence type="ECO:0000256" key="1">
    <source>
        <dbReference type="SAM" id="MobiDB-lite"/>
    </source>
</evidence>
<dbReference type="PANTHER" id="PTHR42923:SF17">
    <property type="entry name" value="AMINE OXIDASE DOMAIN-CONTAINING PROTEIN"/>
    <property type="match status" value="1"/>
</dbReference>
<dbReference type="EMBL" id="JBHMBS010000001">
    <property type="protein sequence ID" value="MFB9674374.1"/>
    <property type="molecule type" value="Genomic_DNA"/>
</dbReference>
<dbReference type="RefSeq" id="WP_386153812.1">
    <property type="nucleotide sequence ID" value="NZ_JBHMBS010000001.1"/>
</dbReference>
<dbReference type="Gene3D" id="3.50.50.60">
    <property type="entry name" value="FAD/NAD(P)-binding domain"/>
    <property type="match status" value="1"/>
</dbReference>
<dbReference type="InterPro" id="IPR050464">
    <property type="entry name" value="Zeta_carotene_desat/Oxidored"/>
</dbReference>
<gene>
    <name evidence="3" type="ORF">ACFFRH_02635</name>
</gene>
<protein>
    <submittedName>
        <fullName evidence="3">NAD(P)/FAD-dependent oxidoreductase</fullName>
    </submittedName>
</protein>